<accession>A0A5J4T2Y6</accession>
<dbReference type="AlphaFoldDB" id="A0A5J4T2Y6"/>
<proteinExistence type="predicted"/>
<name>A0A5J4T2Y6_9EUKA</name>
<protein>
    <submittedName>
        <fullName evidence="1">Uncharacterized protein</fullName>
    </submittedName>
</protein>
<gene>
    <name evidence="1" type="ORF">EZS28_051829</name>
</gene>
<dbReference type="OrthoDB" id="10064489at2759"/>
<dbReference type="EMBL" id="SNRW01039598">
    <property type="protein sequence ID" value="KAA6351810.1"/>
    <property type="molecule type" value="Genomic_DNA"/>
</dbReference>
<reference evidence="1 2" key="1">
    <citation type="submission" date="2019-03" db="EMBL/GenBank/DDBJ databases">
        <title>Single cell metagenomics reveals metabolic interactions within the superorganism composed of flagellate Streblomastix strix and complex community of Bacteroidetes bacteria on its surface.</title>
        <authorList>
            <person name="Treitli S.C."/>
            <person name="Kolisko M."/>
            <person name="Husnik F."/>
            <person name="Keeling P."/>
            <person name="Hampl V."/>
        </authorList>
    </citation>
    <scope>NUCLEOTIDE SEQUENCE [LARGE SCALE GENOMIC DNA]</scope>
    <source>
        <strain evidence="1">ST1C</strain>
    </source>
</reference>
<dbReference type="Proteomes" id="UP000324800">
    <property type="component" value="Unassembled WGS sequence"/>
</dbReference>
<comment type="caution">
    <text evidence="1">The sequence shown here is derived from an EMBL/GenBank/DDBJ whole genome shotgun (WGS) entry which is preliminary data.</text>
</comment>
<organism evidence="1 2">
    <name type="scientific">Streblomastix strix</name>
    <dbReference type="NCBI Taxonomy" id="222440"/>
    <lineage>
        <taxon>Eukaryota</taxon>
        <taxon>Metamonada</taxon>
        <taxon>Preaxostyla</taxon>
        <taxon>Oxymonadida</taxon>
        <taxon>Streblomastigidae</taxon>
        <taxon>Streblomastix</taxon>
    </lineage>
</organism>
<evidence type="ECO:0000313" key="1">
    <source>
        <dbReference type="EMBL" id="KAA6351810.1"/>
    </source>
</evidence>
<evidence type="ECO:0000313" key="2">
    <source>
        <dbReference type="Proteomes" id="UP000324800"/>
    </source>
</evidence>
<sequence>NDVAVMNPKRKESAAPFATSMKKICLETMQQGLIIHPVHIRCLDNKKSDAKCRFEMAGDYQIRTKYMTIALQQLDLTLQEDMFATEKNAKCKIYYSPTQEDTAAGTEELQAIWSNKIILLNPPMILMGQVIQNLRTVSNCTTVVIAMD</sequence>
<feature type="non-terminal residue" evidence="1">
    <location>
        <position position="1"/>
    </location>
</feature>